<sequence>MVSERAGEVVEGILLCSEPACQCEYPIIDGIPLITADIRTHVSNQLGAMQARSDISPVLASLLGDCAGPDSEFVRTRYQLSSYARSHYGDLDPDEPGDAEGGLGAVVTAALELLEQPPTGAWLDTGCSVGRASFELAARTGELVLGVDLNLAMLRIARHLAHTGEVVHPLRRQGIVYEQRRFAVDFAGRERVDFWACDVMALPFAEASLDGALSVNVADCLPSPLMHLMELGRVLRPEACALLTTPYDWSENVTPIAGWIGGHSQRGPARGDCPGEMRRVLSEAMPADYDTRLRVFAEREAVPWHVYVHARATMRYQLHALAARRT</sequence>
<dbReference type="SUPFAM" id="SSF53335">
    <property type="entry name" value="S-adenosyl-L-methionine-dependent methyltransferases"/>
    <property type="match status" value="1"/>
</dbReference>
<dbReference type="InterPro" id="IPR013216">
    <property type="entry name" value="Methyltransf_11"/>
</dbReference>
<organism evidence="2 3">
    <name type="scientific">Haliangium ochraceum (strain DSM 14365 / JCM 11303 / SMP-2)</name>
    <dbReference type="NCBI Taxonomy" id="502025"/>
    <lineage>
        <taxon>Bacteria</taxon>
        <taxon>Pseudomonadati</taxon>
        <taxon>Myxococcota</taxon>
        <taxon>Polyangia</taxon>
        <taxon>Haliangiales</taxon>
        <taxon>Kofleriaceae</taxon>
        <taxon>Haliangium</taxon>
    </lineage>
</organism>
<proteinExistence type="predicted"/>
<dbReference type="CDD" id="cd02440">
    <property type="entry name" value="AdoMet_MTases"/>
    <property type="match status" value="1"/>
</dbReference>
<dbReference type="eggNOG" id="COG2226">
    <property type="taxonomic scope" value="Bacteria"/>
</dbReference>
<dbReference type="PANTHER" id="PTHR45445:SF2">
    <property type="entry name" value="METHYLTRANSFERASE TYPE 11 DOMAIN-CONTAINING PROTEIN"/>
    <property type="match status" value="1"/>
</dbReference>
<dbReference type="KEGG" id="hoh:Hoch_6244"/>
<dbReference type="GO" id="GO:0008757">
    <property type="term" value="F:S-adenosylmethionine-dependent methyltransferase activity"/>
    <property type="evidence" value="ECO:0007669"/>
    <property type="project" value="InterPro"/>
</dbReference>
<gene>
    <name evidence="2" type="ordered locus">Hoch_6244</name>
</gene>
<feature type="domain" description="Methyltransferase type 11" evidence="1">
    <location>
        <begin position="123"/>
        <end position="239"/>
    </location>
</feature>
<dbReference type="Proteomes" id="UP000001880">
    <property type="component" value="Chromosome"/>
</dbReference>
<dbReference type="Pfam" id="PF08241">
    <property type="entry name" value="Methyltransf_11"/>
    <property type="match status" value="1"/>
</dbReference>
<dbReference type="AlphaFoldDB" id="D0LMM9"/>
<evidence type="ECO:0000259" key="1">
    <source>
        <dbReference type="Pfam" id="PF08241"/>
    </source>
</evidence>
<keyword evidence="2" id="KW-0489">Methyltransferase</keyword>
<dbReference type="Gene3D" id="3.40.50.150">
    <property type="entry name" value="Vaccinia Virus protein VP39"/>
    <property type="match status" value="1"/>
</dbReference>
<dbReference type="InterPro" id="IPR029063">
    <property type="entry name" value="SAM-dependent_MTases_sf"/>
</dbReference>
<dbReference type="EMBL" id="CP001804">
    <property type="protein sequence ID" value="ACY18716.1"/>
    <property type="molecule type" value="Genomic_DNA"/>
</dbReference>
<protein>
    <submittedName>
        <fullName evidence="2">Methyltransferase type 11</fullName>
    </submittedName>
</protein>
<evidence type="ECO:0000313" key="2">
    <source>
        <dbReference type="EMBL" id="ACY18716.1"/>
    </source>
</evidence>
<name>D0LMM9_HALO1</name>
<evidence type="ECO:0000313" key="3">
    <source>
        <dbReference type="Proteomes" id="UP000001880"/>
    </source>
</evidence>
<dbReference type="HOGENOM" id="CLU_043922_0_0_7"/>
<dbReference type="GO" id="GO:0032259">
    <property type="term" value="P:methylation"/>
    <property type="evidence" value="ECO:0007669"/>
    <property type="project" value="UniProtKB-KW"/>
</dbReference>
<accession>D0LMM9</accession>
<reference evidence="2 3" key="1">
    <citation type="journal article" date="2010" name="Stand. Genomic Sci.">
        <title>Complete genome sequence of Haliangium ochraceum type strain (SMP-2).</title>
        <authorList>
            <consortium name="US DOE Joint Genome Institute (JGI-PGF)"/>
            <person name="Ivanova N."/>
            <person name="Daum C."/>
            <person name="Lang E."/>
            <person name="Abt B."/>
            <person name="Kopitz M."/>
            <person name="Saunders E."/>
            <person name="Lapidus A."/>
            <person name="Lucas S."/>
            <person name="Glavina Del Rio T."/>
            <person name="Nolan M."/>
            <person name="Tice H."/>
            <person name="Copeland A."/>
            <person name="Cheng J.F."/>
            <person name="Chen F."/>
            <person name="Bruce D."/>
            <person name="Goodwin L."/>
            <person name="Pitluck S."/>
            <person name="Mavromatis K."/>
            <person name="Pati A."/>
            <person name="Mikhailova N."/>
            <person name="Chen A."/>
            <person name="Palaniappan K."/>
            <person name="Land M."/>
            <person name="Hauser L."/>
            <person name="Chang Y.J."/>
            <person name="Jeffries C.D."/>
            <person name="Detter J.C."/>
            <person name="Brettin T."/>
            <person name="Rohde M."/>
            <person name="Goker M."/>
            <person name="Bristow J."/>
            <person name="Markowitz V."/>
            <person name="Eisen J.A."/>
            <person name="Hugenholtz P."/>
            <person name="Kyrpides N.C."/>
            <person name="Klenk H.P."/>
        </authorList>
    </citation>
    <scope>NUCLEOTIDE SEQUENCE [LARGE SCALE GENOMIC DNA]</scope>
    <source>
        <strain evidence="3">DSM 14365 / CIP 107738 / JCM 11303 / AJ 13395 / SMP-2</strain>
    </source>
</reference>
<keyword evidence="3" id="KW-1185">Reference proteome</keyword>
<keyword evidence="2" id="KW-0808">Transferase</keyword>
<dbReference type="STRING" id="502025.Hoch_6244"/>
<dbReference type="PANTHER" id="PTHR45445">
    <property type="match status" value="1"/>
</dbReference>